<name>A0A0W1RD45_9EURY</name>
<evidence type="ECO:0008006" key="3">
    <source>
        <dbReference type="Google" id="ProtNLM"/>
    </source>
</evidence>
<dbReference type="Proteomes" id="UP000054387">
    <property type="component" value="Unassembled WGS sequence"/>
</dbReference>
<dbReference type="EMBL" id="LOPU01000016">
    <property type="protein sequence ID" value="KTG11039.1"/>
    <property type="molecule type" value="Genomic_DNA"/>
</dbReference>
<dbReference type="AlphaFoldDB" id="A0A0W1RD45"/>
<reference evidence="1 2" key="1">
    <citation type="submission" date="2015-12" db="EMBL/GenBank/DDBJ databases">
        <title>Haloprofundus marisrubri gen. nov., sp. nov., an extremely halophilic archaeon isolated from the Discovery deep brine-seawater interface in the Red Sea.</title>
        <authorList>
            <person name="Zhang G."/>
            <person name="Stingl U."/>
            <person name="Rashid M."/>
        </authorList>
    </citation>
    <scope>NUCLEOTIDE SEQUENCE [LARGE SCALE GENOMIC DNA]</scope>
    <source>
        <strain evidence="1 2">SB9</strain>
    </source>
</reference>
<keyword evidence="2" id="KW-1185">Reference proteome</keyword>
<dbReference type="OrthoDB" id="201989at2157"/>
<comment type="caution">
    <text evidence="1">The sequence shown here is derived from an EMBL/GenBank/DDBJ whole genome shotgun (WGS) entry which is preliminary data.</text>
</comment>
<accession>A0A0W1RD45</accession>
<organism evidence="1 2">
    <name type="scientific">Haloprofundus marisrubri</name>
    <dbReference type="NCBI Taxonomy" id="1514971"/>
    <lineage>
        <taxon>Archaea</taxon>
        <taxon>Methanobacteriati</taxon>
        <taxon>Methanobacteriota</taxon>
        <taxon>Stenosarchaea group</taxon>
        <taxon>Halobacteria</taxon>
        <taxon>Halobacteriales</taxon>
        <taxon>Haloferacaceae</taxon>
        <taxon>Haloprofundus</taxon>
    </lineage>
</organism>
<gene>
    <name evidence="1" type="ORF">AUR64_05725</name>
</gene>
<sequence length="142" mass="14712">MLLLLLSVGLAASVGAFALDHAESVGDGGTRAALSLTASEETLRFVHRGGEPLDVRRLDLRVRVDGVALDHQPSVPFFSASGFRPGPTGPFNSAADAEWTAGETASVIVAGTNDPELTVGSSVSVDVQYDGQPLVRLSAVVR</sequence>
<proteinExistence type="predicted"/>
<evidence type="ECO:0000313" key="1">
    <source>
        <dbReference type="EMBL" id="KTG11039.1"/>
    </source>
</evidence>
<protein>
    <recommendedName>
        <fullName evidence="3">Archaeal Type IV pilin N-terminal domain-containing protein</fullName>
    </recommendedName>
</protein>
<evidence type="ECO:0000313" key="2">
    <source>
        <dbReference type="Proteomes" id="UP000054387"/>
    </source>
</evidence>